<comment type="similarity">
    <text evidence="1">Belongs to the outer membrane factor (OMF) (TC 1.B.17) family.</text>
</comment>
<organism evidence="3 4">
    <name type="scientific">Thiogranum longum</name>
    <dbReference type="NCBI Taxonomy" id="1537524"/>
    <lineage>
        <taxon>Bacteria</taxon>
        <taxon>Pseudomonadati</taxon>
        <taxon>Pseudomonadota</taxon>
        <taxon>Gammaproteobacteria</taxon>
        <taxon>Chromatiales</taxon>
        <taxon>Ectothiorhodospiraceae</taxon>
        <taxon>Thiogranum</taxon>
    </lineage>
</organism>
<dbReference type="PANTHER" id="PTHR30203:SF24">
    <property type="entry name" value="BLR4935 PROTEIN"/>
    <property type="match status" value="1"/>
</dbReference>
<dbReference type="PANTHER" id="PTHR30203">
    <property type="entry name" value="OUTER MEMBRANE CATION EFFLUX PROTEIN"/>
    <property type="match status" value="1"/>
</dbReference>
<protein>
    <submittedName>
        <fullName evidence="3">Cobalt-zinc-cadmium efflux system outer membrane protein</fullName>
    </submittedName>
</protein>
<evidence type="ECO:0000256" key="1">
    <source>
        <dbReference type="ARBA" id="ARBA00007613"/>
    </source>
</evidence>
<dbReference type="Gene3D" id="1.20.1600.10">
    <property type="entry name" value="Outer membrane efflux proteins (OEP)"/>
    <property type="match status" value="1"/>
</dbReference>
<evidence type="ECO:0000313" key="3">
    <source>
        <dbReference type="EMBL" id="TCK17866.1"/>
    </source>
</evidence>
<dbReference type="Pfam" id="PF02321">
    <property type="entry name" value="OEP"/>
    <property type="match status" value="2"/>
</dbReference>
<dbReference type="GO" id="GO:0015562">
    <property type="term" value="F:efflux transmembrane transporter activity"/>
    <property type="evidence" value="ECO:0007669"/>
    <property type="project" value="InterPro"/>
</dbReference>
<proteinExistence type="inferred from homology"/>
<keyword evidence="2" id="KW-0732">Signal</keyword>
<feature type="chain" id="PRO_5020987628" evidence="2">
    <location>
        <begin position="26"/>
        <end position="406"/>
    </location>
</feature>
<dbReference type="EMBL" id="SMFX01000001">
    <property type="protein sequence ID" value="TCK17866.1"/>
    <property type="molecule type" value="Genomic_DNA"/>
</dbReference>
<dbReference type="InterPro" id="IPR003423">
    <property type="entry name" value="OMP_efflux"/>
</dbReference>
<evidence type="ECO:0000313" key="4">
    <source>
        <dbReference type="Proteomes" id="UP000295707"/>
    </source>
</evidence>
<dbReference type="Proteomes" id="UP000295707">
    <property type="component" value="Unassembled WGS sequence"/>
</dbReference>
<dbReference type="OrthoDB" id="5801460at2"/>
<accession>A0A4V2PGR4</accession>
<evidence type="ECO:0000256" key="2">
    <source>
        <dbReference type="SAM" id="SignalP"/>
    </source>
</evidence>
<dbReference type="SUPFAM" id="SSF56954">
    <property type="entry name" value="Outer membrane efflux proteins (OEP)"/>
    <property type="match status" value="1"/>
</dbReference>
<dbReference type="InterPro" id="IPR010131">
    <property type="entry name" value="MdtP/NodT-like"/>
</dbReference>
<keyword evidence="4" id="KW-1185">Reference proteome</keyword>
<name>A0A4V2PGR4_9GAMM</name>
<reference evidence="3 4" key="1">
    <citation type="submission" date="2019-03" db="EMBL/GenBank/DDBJ databases">
        <title>Genomic Encyclopedia of Type Strains, Phase IV (KMG-IV): sequencing the most valuable type-strain genomes for metagenomic binning, comparative biology and taxonomic classification.</title>
        <authorList>
            <person name="Goeker M."/>
        </authorList>
    </citation>
    <scope>NUCLEOTIDE SEQUENCE [LARGE SCALE GENOMIC DNA]</scope>
    <source>
        <strain evidence="3 4">DSM 19610</strain>
    </source>
</reference>
<comment type="caution">
    <text evidence="3">The sequence shown here is derived from an EMBL/GenBank/DDBJ whole genome shotgun (WGS) entry which is preliminary data.</text>
</comment>
<dbReference type="RefSeq" id="WP_132971706.1">
    <property type="nucleotide sequence ID" value="NZ_SMFX01000001.1"/>
</dbReference>
<feature type="signal peptide" evidence="2">
    <location>
        <begin position="1"/>
        <end position="25"/>
    </location>
</feature>
<dbReference type="AlphaFoldDB" id="A0A4V2PGR4"/>
<gene>
    <name evidence="3" type="ORF">DFR30_1118</name>
</gene>
<sequence>MRKLLVWQSGLAGCLLLGLVTSVNASGVSPALKQLVQDFLTQHPAAQAARADLQRAEAEARATGQPLYNPEIEVEYEDAADITKTVGLVQSFDWSGKQPARDRAGHESMRAAQAALAAKRQAMLGELLSELSGVLISSEAARLSQERVKLLGEFLRLSKRRYAAGDVGQTDVDLARLALSEARMQAASTTADAMSTEARLAALVQTPPSGWPALPLLPTELPAFNADKLLQQHPALRQLEAEAAAARASIAIARRDRRPDPTIGVRGGKEDDDTLLGITVSIPLFVRNTFRAELDAANADAVRAEQFYYNRLLRAKGRLQGAAQRYSVTRAALNYWEKSGQPSLKGRIDLLKRLWESGEIGTTEYLIQLQQTLDTQASAIKLQGAVWTAWIDWLIASGRTTHWLGL</sequence>